<evidence type="ECO:0000256" key="1">
    <source>
        <dbReference type="SAM" id="MobiDB-lite"/>
    </source>
</evidence>
<evidence type="ECO:0000313" key="3">
    <source>
        <dbReference type="EMBL" id="MDQ0158762.1"/>
    </source>
</evidence>
<comment type="caution">
    <text evidence="3">The sequence shown here is derived from an EMBL/GenBank/DDBJ whole genome shotgun (WGS) entry which is preliminary data.</text>
</comment>
<gene>
    <name evidence="3" type="ORF">J2S77_000718</name>
</gene>
<feature type="region of interest" description="Disordered" evidence="1">
    <location>
        <begin position="1"/>
        <end position="22"/>
    </location>
</feature>
<evidence type="ECO:0008006" key="5">
    <source>
        <dbReference type="Google" id="ProtNLM"/>
    </source>
</evidence>
<dbReference type="EMBL" id="JAUSTQ010000002">
    <property type="protein sequence ID" value="MDQ0158762.1"/>
    <property type="molecule type" value="Genomic_DNA"/>
</dbReference>
<feature type="region of interest" description="Disordered" evidence="1">
    <location>
        <begin position="74"/>
        <end position="100"/>
    </location>
</feature>
<name>A0ABT9VCU7_9BACI</name>
<dbReference type="Proteomes" id="UP001224359">
    <property type="component" value="Unassembled WGS sequence"/>
</dbReference>
<evidence type="ECO:0000256" key="2">
    <source>
        <dbReference type="SAM" id="Phobius"/>
    </source>
</evidence>
<keyword evidence="2" id="KW-0472">Membrane</keyword>
<keyword evidence="2" id="KW-0812">Transmembrane</keyword>
<reference evidence="3 4" key="1">
    <citation type="submission" date="2023-07" db="EMBL/GenBank/DDBJ databases">
        <title>Genomic Encyclopedia of Type Strains, Phase IV (KMG-IV): sequencing the most valuable type-strain genomes for metagenomic binning, comparative biology and taxonomic classification.</title>
        <authorList>
            <person name="Goeker M."/>
        </authorList>
    </citation>
    <scope>NUCLEOTIDE SEQUENCE [LARGE SCALE GENOMIC DNA]</scope>
    <source>
        <strain evidence="3 4">DSM 16460</strain>
    </source>
</reference>
<protein>
    <recommendedName>
        <fullName evidence="5">SPOR domain-containing protein</fullName>
    </recommendedName>
</protein>
<proteinExistence type="predicted"/>
<keyword evidence="2" id="KW-1133">Transmembrane helix</keyword>
<organism evidence="3 4">
    <name type="scientific">Alkalibacillus salilacus</name>
    <dbReference type="NCBI Taxonomy" id="284582"/>
    <lineage>
        <taxon>Bacteria</taxon>
        <taxon>Bacillati</taxon>
        <taxon>Bacillota</taxon>
        <taxon>Bacilli</taxon>
        <taxon>Bacillales</taxon>
        <taxon>Bacillaceae</taxon>
        <taxon>Alkalibacillus</taxon>
    </lineage>
</organism>
<evidence type="ECO:0000313" key="4">
    <source>
        <dbReference type="Proteomes" id="UP001224359"/>
    </source>
</evidence>
<keyword evidence="4" id="KW-1185">Reference proteome</keyword>
<feature type="compositionally biased region" description="Low complexity" evidence="1">
    <location>
        <begin position="74"/>
        <end position="84"/>
    </location>
</feature>
<feature type="transmembrane region" description="Helical" evidence="2">
    <location>
        <begin position="39"/>
        <end position="66"/>
    </location>
</feature>
<dbReference type="RefSeq" id="WP_306974705.1">
    <property type="nucleotide sequence ID" value="NZ_JAUSTQ010000002.1"/>
</dbReference>
<sequence length="268" mass="30162">MEERKKVKVAIQQHNKQSEKNPYEKVLTPKSKKKTISKLSLWTILKSAFFALIVGAVFGIGMLIFLDISNPATTQTQDDPTPVTADDEDSTENNSDSESIQYGGGNYEVFQLGVFSTEENASSFQASLNTVPSVVVPRQDQFYLLTSALHESVDQSVIEKYLESKDLNQNDGYYLTSWTFEEKTVSSTENNEAWLDEGRSLLEVSDLNAEWEEELTSWLGNYPQSMEDDQYVNELINLTTRESDGDSGALLNRATMFLTLNLLFESIS</sequence>
<accession>A0ABT9VCU7</accession>